<accession>A0AAD0YIA3</accession>
<dbReference type="EMBL" id="CP033923">
    <property type="protein sequence ID" value="AZA91181.1"/>
    <property type="molecule type" value="Genomic_DNA"/>
</dbReference>
<organism evidence="2 3">
    <name type="scientific">Chryseobacterium nakagawai</name>
    <dbReference type="NCBI Taxonomy" id="1241982"/>
    <lineage>
        <taxon>Bacteria</taxon>
        <taxon>Pseudomonadati</taxon>
        <taxon>Bacteroidota</taxon>
        <taxon>Flavobacteriia</taxon>
        <taxon>Flavobacteriales</taxon>
        <taxon>Weeksellaceae</taxon>
        <taxon>Chryseobacterium group</taxon>
        <taxon>Chryseobacterium</taxon>
    </lineage>
</organism>
<gene>
    <name evidence="2" type="ORF">EG343_11335</name>
</gene>
<dbReference type="InterPro" id="IPR007499">
    <property type="entry name" value="ERF_bacteria_virus"/>
</dbReference>
<proteinExistence type="predicted"/>
<dbReference type="KEGG" id="cnk:EG343_11335"/>
<sequence>MKALYKSLAAFQQEVPVIHKDTQGYGYSYADLPAIFEIINPLLKINGLGFTQPINGKEIKTIIFHTETGESIESTIEIPEGVQLKGMNDYQVLGSAITYLRRYALASILGLVTDKDTDGNGVEKKQNNAVQKPPVNQKPADPKPLNILKVGSKAWNSLTEKVSKGETVTKEELKKYFDIKEVEKDLETLNIF</sequence>
<dbReference type="Proteomes" id="UP000278288">
    <property type="component" value="Chromosome"/>
</dbReference>
<evidence type="ECO:0000313" key="3">
    <source>
        <dbReference type="Proteomes" id="UP000278288"/>
    </source>
</evidence>
<name>A0AAD0YIA3_CHRNA</name>
<protein>
    <recommendedName>
        <fullName evidence="4">ERF superfamily</fullName>
    </recommendedName>
</protein>
<evidence type="ECO:0008006" key="4">
    <source>
        <dbReference type="Google" id="ProtNLM"/>
    </source>
</evidence>
<dbReference type="RefSeq" id="WP_123857874.1">
    <property type="nucleotide sequence ID" value="NZ_CP033923.1"/>
</dbReference>
<feature type="region of interest" description="Disordered" evidence="1">
    <location>
        <begin position="119"/>
        <end position="143"/>
    </location>
</feature>
<keyword evidence="3" id="KW-1185">Reference proteome</keyword>
<reference evidence="2 3" key="1">
    <citation type="submission" date="2018-11" db="EMBL/GenBank/DDBJ databases">
        <title>Proposal to divide the Flavobacteriaceae and reorganize its genera based on Amino Acid Identity values calculated from whole genome sequences.</title>
        <authorList>
            <person name="Nicholson A.C."/>
            <person name="Gulvik C.A."/>
            <person name="Whitney A.M."/>
            <person name="Humrighouse B.W."/>
            <person name="Bell M."/>
            <person name="Holmes B."/>
            <person name="Steigerwalt A.G."/>
            <person name="Villarma A."/>
            <person name="Sheth M."/>
            <person name="Batra D."/>
            <person name="Pryor J."/>
            <person name="Bernardet J.-F."/>
            <person name="Hugo C."/>
            <person name="Kampfer P."/>
            <person name="Newman J."/>
            <person name="McQuiston J.R."/>
        </authorList>
    </citation>
    <scope>NUCLEOTIDE SEQUENCE [LARGE SCALE GENOMIC DNA]</scope>
    <source>
        <strain evidence="2 3">G0041</strain>
    </source>
</reference>
<dbReference type="Pfam" id="PF04404">
    <property type="entry name" value="ERF"/>
    <property type="match status" value="1"/>
</dbReference>
<evidence type="ECO:0000313" key="2">
    <source>
        <dbReference type="EMBL" id="AZA91181.1"/>
    </source>
</evidence>
<evidence type="ECO:0000256" key="1">
    <source>
        <dbReference type="SAM" id="MobiDB-lite"/>
    </source>
</evidence>
<dbReference type="AlphaFoldDB" id="A0AAD0YIA3"/>